<organism evidence="1 2">
    <name type="scientific">Bacillus cereus</name>
    <dbReference type="NCBI Taxonomy" id="1396"/>
    <lineage>
        <taxon>Bacteria</taxon>
        <taxon>Bacillati</taxon>
        <taxon>Bacillota</taxon>
        <taxon>Bacilli</taxon>
        <taxon>Bacillales</taxon>
        <taxon>Bacillaceae</taxon>
        <taxon>Bacillus</taxon>
        <taxon>Bacillus cereus group</taxon>
    </lineage>
</organism>
<dbReference type="EMBL" id="LJKE01000010">
    <property type="protein sequence ID" value="KZD73347.1"/>
    <property type="molecule type" value="Genomic_DNA"/>
</dbReference>
<sequence length="53" mass="6144">MDKKKKQRVRRVIFLGVIAMIVSLYIGNEFQDRNGTSYAPARYFETGTKLVSF</sequence>
<comment type="caution">
    <text evidence="1">The sequence shown here is derived from an EMBL/GenBank/DDBJ whole genome shotgun (WGS) entry which is preliminary data.</text>
</comment>
<dbReference type="AlphaFoldDB" id="A0A162PKY3"/>
<dbReference type="RefSeq" id="WP_046199595.1">
    <property type="nucleotide sequence ID" value="NZ_AP022908.1"/>
</dbReference>
<reference evidence="1 2" key="1">
    <citation type="submission" date="2015-09" db="EMBL/GenBank/DDBJ databases">
        <title>Bacillus cereus food isolates.</title>
        <authorList>
            <person name="Boekhorst J."/>
        </authorList>
    </citation>
    <scope>NUCLEOTIDE SEQUENCE [LARGE SCALE GENOMIC DNA]</scope>
    <source>
        <strain evidence="1 2">B4088</strain>
    </source>
</reference>
<evidence type="ECO:0000313" key="2">
    <source>
        <dbReference type="Proteomes" id="UP000076482"/>
    </source>
</evidence>
<dbReference type="Proteomes" id="UP000076482">
    <property type="component" value="Unassembled WGS sequence"/>
</dbReference>
<proteinExistence type="predicted"/>
<name>A0A162PKY3_BACCE</name>
<gene>
    <name evidence="1" type="ORF">B4088_0147</name>
</gene>
<evidence type="ECO:0000313" key="1">
    <source>
        <dbReference type="EMBL" id="KZD73347.1"/>
    </source>
</evidence>
<dbReference type="PATRIC" id="fig|1396.535.peg.4536"/>
<accession>A0A162PKY3</accession>
<protein>
    <submittedName>
        <fullName evidence="1">Uncharacterized protein</fullName>
    </submittedName>
</protein>